<evidence type="ECO:0000259" key="7">
    <source>
        <dbReference type="Pfam" id="PF07731"/>
    </source>
</evidence>
<dbReference type="GO" id="GO:0042597">
    <property type="term" value="C:periplasmic space"/>
    <property type="evidence" value="ECO:0007669"/>
    <property type="project" value="InterPro"/>
</dbReference>
<keyword evidence="3" id="KW-0560">Oxidoreductase</keyword>
<dbReference type="NCBIfam" id="TIGR01409">
    <property type="entry name" value="TAT_signal_seq"/>
    <property type="match status" value="1"/>
</dbReference>
<evidence type="ECO:0000313" key="10">
    <source>
        <dbReference type="Proteomes" id="UP000006322"/>
    </source>
</evidence>
<dbReference type="AlphaFoldDB" id="K7A052"/>
<dbReference type="PROSITE" id="PS00080">
    <property type="entry name" value="MULTICOPPER_OXIDASE2"/>
    <property type="match status" value="1"/>
</dbReference>
<evidence type="ECO:0000256" key="3">
    <source>
        <dbReference type="ARBA" id="ARBA00023002"/>
    </source>
</evidence>
<dbReference type="STRING" id="1129793.GPLA_3444"/>
<dbReference type="InterPro" id="IPR001117">
    <property type="entry name" value="Cu-oxidase_2nd"/>
</dbReference>
<dbReference type="PROSITE" id="PS51318">
    <property type="entry name" value="TAT"/>
    <property type="match status" value="1"/>
</dbReference>
<organism evidence="9 10">
    <name type="scientific">Paraglaciecola polaris LMG 21857</name>
    <dbReference type="NCBI Taxonomy" id="1129793"/>
    <lineage>
        <taxon>Bacteria</taxon>
        <taxon>Pseudomonadati</taxon>
        <taxon>Pseudomonadota</taxon>
        <taxon>Gammaproteobacteria</taxon>
        <taxon>Alteromonadales</taxon>
        <taxon>Alteromonadaceae</taxon>
        <taxon>Paraglaciecola</taxon>
    </lineage>
</organism>
<evidence type="ECO:0000256" key="5">
    <source>
        <dbReference type="SAM" id="SignalP"/>
    </source>
</evidence>
<dbReference type="Proteomes" id="UP000006322">
    <property type="component" value="Unassembled WGS sequence"/>
</dbReference>
<dbReference type="PROSITE" id="PS00079">
    <property type="entry name" value="MULTICOPPER_OXIDASE1"/>
    <property type="match status" value="1"/>
</dbReference>
<dbReference type="EMBL" id="BAER01000107">
    <property type="protein sequence ID" value="GAC34333.1"/>
    <property type="molecule type" value="Genomic_DNA"/>
</dbReference>
<dbReference type="Pfam" id="PF07732">
    <property type="entry name" value="Cu-oxidase_3"/>
    <property type="match status" value="1"/>
</dbReference>
<dbReference type="InterPro" id="IPR033138">
    <property type="entry name" value="Cu_oxidase_CS"/>
</dbReference>
<protein>
    <submittedName>
        <fullName evidence="9">Copper resistance protein A</fullName>
    </submittedName>
</protein>
<keyword evidence="10" id="KW-1185">Reference proteome</keyword>
<dbReference type="CDD" id="cd13896">
    <property type="entry name" value="CuRO_3_CopA"/>
    <property type="match status" value="1"/>
</dbReference>
<evidence type="ECO:0000256" key="4">
    <source>
        <dbReference type="ARBA" id="ARBA00023008"/>
    </source>
</evidence>
<dbReference type="SUPFAM" id="SSF49503">
    <property type="entry name" value="Cupredoxins"/>
    <property type="match status" value="3"/>
</dbReference>
<accession>K7A052</accession>
<dbReference type="Pfam" id="PF07731">
    <property type="entry name" value="Cu-oxidase_2"/>
    <property type="match status" value="1"/>
</dbReference>
<evidence type="ECO:0000256" key="1">
    <source>
        <dbReference type="ARBA" id="ARBA00022723"/>
    </source>
</evidence>
<name>K7A052_9ALTE</name>
<keyword evidence="1" id="KW-0479">Metal-binding</keyword>
<sequence length="621" mass="69017">MSISNQFNRRKFLQRAAGTTGSLALLSHMPVAWARPEGYTNSNDKISTLGDNFGDSIVNGDVIDLHIRKEVKAIAGGTSNPITINGSSPGPLVRLKEGQRVIINVTNHLPSSSSIHWHGIILPFNMDGVPGVAFPGIAPNSTFKYEFDVKQNGTYWYHSHSGLQEQSGHLGPIIIDPADGDIGADREHVILLSDWTFEDPHTVFRNLKVAEGYYNYQQRTIDDTIEDIKRQGLINTIKERSMWSKMRMSPRDILDVTGSTYTYLMNGRDASTNWTALYKPNESVRLRLINGSAMTYFDFRIPGLEMTVVAADGQPVKPIVVDEIRIAVAETYDVIIKPKSNSSYTLYAESMDRSGYVRGTLATELGKEANIPELRKMPERGMAAMGMGDMTSKDSMSNMSSLGGMNMGADSSMKGMQNNANTNMEMPHAGHNSGTQKSMAPEILPIDKISIKHDEDGHGVGATMIAKNPTSRLDEPGLGLEDVDHRVLFYSDLIGAMEWPDSRKPTQTVELHLTGNMERYMWSFDGVKFSEVDGPVHFKYGERIRLILVNDSMMDHPIHLHGMWMELENGNYPPPRKHTISLKPSEKVSLLISADAPGNWAFHCHLLYHMDAGMFRVVSVS</sequence>
<gene>
    <name evidence="9" type="primary">pcoA</name>
    <name evidence="9" type="ORF">GPLA_3444</name>
</gene>
<dbReference type="CDD" id="cd13874">
    <property type="entry name" value="CuRO_2_CopA"/>
    <property type="match status" value="1"/>
</dbReference>
<evidence type="ECO:0000259" key="8">
    <source>
        <dbReference type="Pfam" id="PF07732"/>
    </source>
</evidence>
<feature type="chain" id="PRO_5003898712" evidence="5">
    <location>
        <begin position="35"/>
        <end position="621"/>
    </location>
</feature>
<dbReference type="Pfam" id="PF00394">
    <property type="entry name" value="Cu-oxidase"/>
    <property type="match status" value="1"/>
</dbReference>
<feature type="domain" description="Plastocyanin-like" evidence="8">
    <location>
        <begin position="73"/>
        <end position="178"/>
    </location>
</feature>
<dbReference type="InterPro" id="IPR006376">
    <property type="entry name" value="Cu-R_CopA"/>
</dbReference>
<feature type="domain" description="Plastocyanin-like" evidence="7">
    <location>
        <begin position="504"/>
        <end position="620"/>
    </location>
</feature>
<feature type="signal peptide" evidence="5">
    <location>
        <begin position="1"/>
        <end position="34"/>
    </location>
</feature>
<keyword evidence="2 5" id="KW-0732">Signal</keyword>
<dbReference type="GO" id="GO:0016491">
    <property type="term" value="F:oxidoreductase activity"/>
    <property type="evidence" value="ECO:0007669"/>
    <property type="project" value="UniProtKB-KW"/>
</dbReference>
<keyword evidence="4" id="KW-0186">Copper</keyword>
<dbReference type="InterPro" id="IPR006311">
    <property type="entry name" value="TAT_signal"/>
</dbReference>
<dbReference type="InterPro" id="IPR008972">
    <property type="entry name" value="Cupredoxin"/>
</dbReference>
<dbReference type="InterPro" id="IPR002355">
    <property type="entry name" value="Cu_oxidase_Cu_BS"/>
</dbReference>
<dbReference type="InterPro" id="IPR011707">
    <property type="entry name" value="Cu-oxidase-like_N"/>
</dbReference>
<dbReference type="Gene3D" id="2.60.40.420">
    <property type="entry name" value="Cupredoxins - blue copper proteins"/>
    <property type="match status" value="3"/>
</dbReference>
<evidence type="ECO:0000256" key="2">
    <source>
        <dbReference type="ARBA" id="ARBA00022729"/>
    </source>
</evidence>
<dbReference type="PANTHER" id="PTHR11709:SF394">
    <property type="entry name" value="FI03373P-RELATED"/>
    <property type="match status" value="1"/>
</dbReference>
<dbReference type="InterPro" id="IPR011706">
    <property type="entry name" value="Cu-oxidase_C"/>
</dbReference>
<dbReference type="NCBIfam" id="TIGR01480">
    <property type="entry name" value="copper_res_A"/>
    <property type="match status" value="1"/>
</dbReference>
<comment type="caution">
    <text evidence="9">The sequence shown here is derived from an EMBL/GenBank/DDBJ whole genome shotgun (WGS) entry which is preliminary data.</text>
</comment>
<dbReference type="PANTHER" id="PTHR11709">
    <property type="entry name" value="MULTI-COPPER OXIDASE"/>
    <property type="match status" value="1"/>
</dbReference>
<dbReference type="InterPro" id="IPR019546">
    <property type="entry name" value="TAT_signal_bac_arc"/>
</dbReference>
<evidence type="ECO:0000313" key="9">
    <source>
        <dbReference type="EMBL" id="GAC34333.1"/>
    </source>
</evidence>
<dbReference type="RefSeq" id="WP_007106098.1">
    <property type="nucleotide sequence ID" value="NZ_BAER01000107.1"/>
</dbReference>
<dbReference type="InterPro" id="IPR034282">
    <property type="entry name" value="CuRO_2_CopA"/>
</dbReference>
<reference evidence="10" key="1">
    <citation type="journal article" date="2014" name="Environ. Microbiol.">
        <title>Comparative genomics of the marine bacterial genus Glaciecola reveals the high degree of genomic diversity and genomic characteristic for cold adaptation.</title>
        <authorList>
            <person name="Qin Q.L."/>
            <person name="Xie B.B."/>
            <person name="Yu Y."/>
            <person name="Shu Y.L."/>
            <person name="Rong J.C."/>
            <person name="Zhang Y.J."/>
            <person name="Zhao D.L."/>
            <person name="Chen X.L."/>
            <person name="Zhang X.Y."/>
            <person name="Chen B."/>
            <person name="Zhou B.C."/>
            <person name="Zhang Y.Z."/>
        </authorList>
    </citation>
    <scope>NUCLEOTIDE SEQUENCE [LARGE SCALE GENOMIC DNA]</scope>
    <source>
        <strain evidence="10">LMG 21857</strain>
    </source>
</reference>
<dbReference type="GO" id="GO:0005507">
    <property type="term" value="F:copper ion binding"/>
    <property type="evidence" value="ECO:0007669"/>
    <property type="project" value="InterPro"/>
</dbReference>
<dbReference type="InterPro" id="IPR034279">
    <property type="entry name" value="CuRO_3_CopA"/>
</dbReference>
<proteinExistence type="predicted"/>
<evidence type="ECO:0000259" key="6">
    <source>
        <dbReference type="Pfam" id="PF00394"/>
    </source>
</evidence>
<dbReference type="InterPro" id="IPR045087">
    <property type="entry name" value="Cu-oxidase_fam"/>
</dbReference>
<feature type="domain" description="Plastocyanin-like" evidence="6">
    <location>
        <begin position="187"/>
        <end position="350"/>
    </location>
</feature>